<evidence type="ECO:0000256" key="5">
    <source>
        <dbReference type="ARBA" id="ARBA00022729"/>
    </source>
</evidence>
<keyword evidence="11 13" id="KW-1038">Host endoplasmic reticulum</keyword>
<reference evidence="17" key="1">
    <citation type="journal article" date="2018" name="Infect. Genet. Evol.">
        <title>Upsurge and spread of G3 rotaviruses in Eastern India (2014-2016): Full genome analyses reveals heterogeneity within Wa-like genomic constellation.</title>
        <authorList>
            <person name="Banerjee A."/>
            <person name="Lo M."/>
            <person name="Indwar P."/>
            <person name="Deb A.K."/>
            <person name="Das S."/>
            <person name="Manna B."/>
            <person name="Dutta S."/>
            <person name="Bhadra U.K."/>
            <person name="Bhattacharya M."/>
            <person name="Okamoto K."/>
            <person name="Chawla-Sarkar M."/>
        </authorList>
    </citation>
    <scope>NUCLEOTIDE SEQUENCE</scope>
    <source>
        <strain evidence="17">RVA/Human-wt/IND/IDH 8775/2016/G3P[8]</strain>
    </source>
</reference>
<evidence type="ECO:0000256" key="15">
    <source>
        <dbReference type="RuleBase" id="RU363022"/>
    </source>
</evidence>
<dbReference type="HAMAP" id="MF_04130">
    <property type="entry name" value="Rota_VP7"/>
    <property type="match status" value="1"/>
</dbReference>
<keyword evidence="16" id="KW-0812">Transmembrane</keyword>
<proteinExistence type="inferred from homology"/>
<accession>A0A2U9EX50</accession>
<dbReference type="InterPro" id="IPR001963">
    <property type="entry name" value="VP7"/>
</dbReference>
<evidence type="ECO:0000256" key="1">
    <source>
        <dbReference type="ARBA" id="ARBA00022561"/>
    </source>
</evidence>
<comment type="subcellular location">
    <subcellularLocation>
        <location evidence="13 15">Host endoplasmic reticulum lumen</location>
    </subcellularLocation>
    <subcellularLocation>
        <location evidence="13">Virion</location>
    </subcellularLocation>
    <text evidence="13">The outer layer contains 780 copies of VP7, grouped as 260 trimers. Immature double-layered particles assembled in the cytoplasm bud across the membrane of the endoplasmic reticulum, acquiring during this process a transient lipid membrane that is modified with the ER resident viral glycoproteins NSP4 and VP7; these enveloped particles also contain VP4. As the particles move towards the interior of the ER cisternae, the transient lipid membrane and the non-structural protein NSP4 are lost, while the virus surface proteins VP4 and VP7 rearrange to form the outermost virus protein layer, yielding mature infectious triple-layered particles.</text>
</comment>
<comment type="miscellaneous">
    <text evidence="14">In group A rotaviruses, VP7 defines the G serotype.</text>
</comment>
<keyword evidence="8 13" id="KW-0946">Virion</keyword>
<evidence type="ECO:0000256" key="8">
    <source>
        <dbReference type="ARBA" id="ARBA00022844"/>
    </source>
</evidence>
<comment type="function">
    <text evidence="12 13">Calcium-binding protein that interacts with rotavirus cell receptors once the initial attachment by VP4 has been achieved. Rotavirus attachment and entry into the host cell probably involves multiple sequential contacts between the outer capsid proteins VP4 and VP7, and the cell receptors. Following entry into the host cell, low intracellular or intravesicular Ca(2+) concentration probably causes the calcium-stabilized VP7 trimers to dissociate from the virion. This step is probably necessary for the membrane-disrupting entry step and the release of VP4, which is locked onto the virion by VP7.</text>
</comment>
<comment type="similarity">
    <text evidence="13 15">Belongs to the rotavirus VP7 family.</text>
</comment>
<feature type="binding site" evidence="14">
    <location>
        <position position="229"/>
    </location>
    <ligand>
        <name>Ca(2+)</name>
        <dbReference type="ChEBI" id="CHEBI:29108"/>
        <label>2</label>
    </ligand>
</feature>
<feature type="transmembrane region" description="Helical" evidence="16">
    <location>
        <begin position="30"/>
        <end position="48"/>
    </location>
</feature>
<keyword evidence="9 13" id="KW-1015">Disulfide bond</keyword>
<comment type="caution">
    <text evidence="14">Lacks conserved residue(s) required for the propagation of feature annotation.</text>
</comment>
<feature type="transmembrane region" description="Helical" evidence="16">
    <location>
        <begin position="6"/>
        <end position="23"/>
    </location>
</feature>
<organism evidence="17">
    <name type="scientific">Rotavirus A</name>
    <dbReference type="NCBI Taxonomy" id="28875"/>
    <lineage>
        <taxon>Viruses</taxon>
        <taxon>Riboviria</taxon>
        <taxon>Orthornavirae</taxon>
        <taxon>Duplornaviricota</taxon>
        <taxon>Resentoviricetes</taxon>
        <taxon>Reovirales</taxon>
        <taxon>Sedoreoviridae</taxon>
        <taxon>Rotavirus</taxon>
        <taxon>Rotavirus alphagastroenteritidis</taxon>
    </lineage>
</organism>
<keyword evidence="1 13" id="KW-0167">Capsid protein</keyword>
<feature type="binding site" evidence="14">
    <location>
        <position position="177"/>
    </location>
    <ligand>
        <name>Ca(2+)</name>
        <dbReference type="ChEBI" id="CHEBI:29108"/>
        <label>2</label>
    </ligand>
</feature>
<dbReference type="Gene3D" id="3.40.50.11130">
    <property type="entry name" value="Glycoprotein VP7, domain 1"/>
    <property type="match status" value="1"/>
</dbReference>
<evidence type="ECO:0000256" key="12">
    <source>
        <dbReference type="ARBA" id="ARBA00059356"/>
    </source>
</evidence>
<comment type="subunit">
    <text evidence="15">Homotrimer. 2 Ca(2+) ions bound at each subunit interface in the trimer hold the trimer together.</text>
</comment>
<dbReference type="EMBL" id="MF563915">
    <property type="protein sequence ID" value="AWQ35950.1"/>
    <property type="molecule type" value="Genomic_RNA"/>
</dbReference>
<feature type="binding site" evidence="14">
    <location>
        <position position="95"/>
    </location>
    <ligand>
        <name>Ca(2+)</name>
        <dbReference type="ChEBI" id="CHEBI:29108"/>
        <label>1</label>
    </ligand>
</feature>
<comment type="PTM">
    <text evidence="14">N-glycosylated.</text>
</comment>
<comment type="miscellaneous">
    <text evidence="14">Some rotavirus strains are neuraminidase-sensitive and require sialic acid to attach to the cell surface. Some rotavirus strains are integrin-dependent. Some rotavirus strains depend on ganglioside for their entry into the host cell. Hsp70 also seems to be involved in the entry of some strains.</text>
</comment>
<keyword evidence="10 13" id="KW-0325">Glycoprotein</keyword>
<evidence type="ECO:0000256" key="6">
    <source>
        <dbReference type="ARBA" id="ARBA00022770"/>
    </source>
</evidence>
<evidence type="ECO:0000256" key="2">
    <source>
        <dbReference type="ARBA" id="ARBA00022581"/>
    </source>
</evidence>
<feature type="disulfide bond" evidence="14">
    <location>
        <begin position="165"/>
        <end position="249"/>
    </location>
</feature>
<dbReference type="FunFam" id="2.60.120.800:FF:000001">
    <property type="entry name" value="Outer capsid glycoprotein VP7"/>
    <property type="match status" value="1"/>
</dbReference>
<dbReference type="HAMAP" id="MF_04131">
    <property type="entry name" value="Rota_VP7_A"/>
    <property type="match status" value="1"/>
</dbReference>
<comment type="PTM">
    <text evidence="14">The N-terminus is blocked possibly by pyroglutamic acid.</text>
</comment>
<keyword evidence="7 13" id="KW-0106">Calcium</keyword>
<feature type="disulfide bond" evidence="14">
    <location>
        <begin position="191"/>
        <end position="244"/>
    </location>
</feature>
<feature type="disulfide bond" evidence="14">
    <location>
        <begin position="82"/>
        <end position="135"/>
    </location>
</feature>
<evidence type="ECO:0000256" key="16">
    <source>
        <dbReference type="SAM" id="Phobius"/>
    </source>
</evidence>
<feature type="binding site" evidence="14">
    <location>
        <position position="231"/>
    </location>
    <ligand>
        <name>Ca(2+)</name>
        <dbReference type="ChEBI" id="CHEBI:29108"/>
        <label>2</label>
    </ligand>
</feature>
<feature type="binding site" evidence="14">
    <location>
        <position position="228"/>
    </location>
    <ligand>
        <name>Ca(2+)</name>
        <dbReference type="ChEBI" id="CHEBI:29108"/>
        <label>2</label>
    </ligand>
</feature>
<protein>
    <recommendedName>
        <fullName evidence="13 15">Outer capsid glycoprotein VP7</fullName>
    </recommendedName>
</protein>
<evidence type="ECO:0000256" key="10">
    <source>
        <dbReference type="ARBA" id="ARBA00023180"/>
    </source>
</evidence>
<keyword evidence="2 13" id="KW-0945">Host-virus interaction</keyword>
<evidence type="ECO:0000256" key="9">
    <source>
        <dbReference type="ARBA" id="ARBA00023157"/>
    </source>
</evidence>
<dbReference type="Pfam" id="PF00434">
    <property type="entry name" value="VP7"/>
    <property type="match status" value="1"/>
</dbReference>
<evidence type="ECO:0000313" key="17">
    <source>
        <dbReference type="EMBL" id="AWQ35950.1"/>
    </source>
</evidence>
<feature type="region of interest" description="GPR motif; interaction with ITGAX/ITGB2" evidence="14">
    <location>
        <begin position="253"/>
        <end position="255"/>
    </location>
</feature>
<feature type="binding site" evidence="14">
    <location>
        <position position="216"/>
    </location>
    <ligand>
        <name>Ca(2+)</name>
        <dbReference type="ChEBI" id="CHEBI:29108"/>
        <label>1</label>
    </ligand>
</feature>
<keyword evidence="4 13" id="KW-0479">Metal-binding</keyword>
<dbReference type="Gene3D" id="2.60.120.800">
    <property type="entry name" value="Rotavirus outer-layer protein VP7, domain 2"/>
    <property type="match status" value="1"/>
</dbReference>
<feature type="chain" id="PRO_5023275327" description="Outer capsid glycoprotein VP7" evidence="14">
    <location>
        <begin position="51"/>
        <end position="326"/>
    </location>
</feature>
<comment type="subunit">
    <text evidence="13">Homotrimer; disulfide-linked. 2 Ca(2+) ions bound at each subunit interface in the trimer hold the trimer together. Interacts with the intermediate capsid protein VP6. Interacts with the outer capsid protein VP5*.</text>
</comment>
<dbReference type="GO" id="GO:0039621">
    <property type="term" value="C:T=13 icosahedral viral capsid"/>
    <property type="evidence" value="ECO:0007669"/>
    <property type="project" value="UniProtKB-UniRule"/>
</dbReference>
<sequence>MYGIEYTTVLTFLISVILLNYVLKSLTRIMDFIIYRFLLVIVILSPLLNAQNYGINLPIIGSMDTPYTNSTREEVFLTSTLCLYYPIEAATEINDNSWKDTLSQLFLIKGWPTGSIYFKDYTDIASFSVDPQLYCDYNLVLMKYDATLQLDMSELADLLLNEWLCNPMDITLYYYQQTDEANKWISMGSSCTIKVCPLNTQTLGIGCLTTDTNTFEEVATDEKLVITDVVDGVNHKLNVTTNTCTIRNCKKLGPRENVAVIQVGSSDVLDITADRTTMQQTERMMLVNWKKWWQVFYTIVDYVNQIVQAMSKRSRSLNSAAFYYRV</sequence>
<dbReference type="InterPro" id="IPR042210">
    <property type="entry name" value="VP7_2"/>
</dbReference>
<evidence type="ECO:0000256" key="11">
    <source>
        <dbReference type="ARBA" id="ARBA00023184"/>
    </source>
</evidence>
<keyword evidence="16" id="KW-0472">Membrane</keyword>
<comment type="function">
    <text evidence="15">Rotavirus attachment and entry into the host cell probably involves multiple sequential contacts between the outer capsid proteins VP4 and VP7, and the cell receptors.</text>
</comment>
<evidence type="ECO:0000256" key="7">
    <source>
        <dbReference type="ARBA" id="ARBA00022837"/>
    </source>
</evidence>
<feature type="region of interest" description="CNP motif; interaction with ITGAV/ITGB3" evidence="14">
    <location>
        <begin position="165"/>
        <end position="167"/>
    </location>
</feature>
<feature type="binding site" evidence="14">
    <location>
        <position position="301"/>
    </location>
    <ligand>
        <name>Ca(2+)</name>
        <dbReference type="ChEBI" id="CHEBI:29108"/>
        <label>2</label>
    </ligand>
</feature>
<feature type="binding site" evidence="14">
    <location>
        <position position="214"/>
    </location>
    <ligand>
        <name>Ca(2+)</name>
        <dbReference type="ChEBI" id="CHEBI:29108"/>
        <label>1</label>
    </ligand>
</feature>
<evidence type="ECO:0000256" key="4">
    <source>
        <dbReference type="ARBA" id="ARBA00022723"/>
    </source>
</evidence>
<evidence type="ECO:0000256" key="3">
    <source>
        <dbReference type="ARBA" id="ARBA00022708"/>
    </source>
</evidence>
<dbReference type="GO" id="GO:0046872">
    <property type="term" value="F:metal ion binding"/>
    <property type="evidence" value="ECO:0007669"/>
    <property type="project" value="UniProtKB-KW"/>
</dbReference>
<evidence type="ECO:0000256" key="14">
    <source>
        <dbReference type="HAMAP-Rule" id="MF_04131"/>
    </source>
</evidence>
<dbReference type="GO" id="GO:0046813">
    <property type="term" value="P:receptor-mediated virion attachment to host cell"/>
    <property type="evidence" value="ECO:0007669"/>
    <property type="project" value="UniProtKB-ARBA"/>
</dbReference>
<feature type="disulfide bond" evidence="14">
    <location>
        <begin position="196"/>
        <end position="207"/>
    </location>
</feature>
<name>A0A2U9EX50_9REOV</name>
<dbReference type="GO" id="GO:0044166">
    <property type="term" value="C:host cell endoplasmic reticulum lumen"/>
    <property type="evidence" value="ECO:0007669"/>
    <property type="project" value="UniProtKB-SubCell"/>
</dbReference>
<feature type="binding site" evidence="14">
    <location>
        <position position="206"/>
    </location>
    <ligand>
        <name>Ca(2+)</name>
        <dbReference type="ChEBI" id="CHEBI:29108"/>
        <label>1</label>
    </ligand>
</feature>
<dbReference type="InterPro" id="IPR042207">
    <property type="entry name" value="VP7_1"/>
</dbReference>
<keyword evidence="5 14" id="KW-0732">Signal</keyword>
<dbReference type="GO" id="GO:0039624">
    <property type="term" value="C:viral outer capsid"/>
    <property type="evidence" value="ECO:0007669"/>
    <property type="project" value="UniProtKB-UniRule"/>
</dbReference>
<keyword evidence="16" id="KW-1133">Transmembrane helix</keyword>
<evidence type="ECO:0000256" key="13">
    <source>
        <dbReference type="HAMAP-Rule" id="MF_04130"/>
    </source>
</evidence>
<keyword evidence="3 13" id="KW-1146">T=13 icosahedral capsid protein</keyword>
<keyword evidence="6 13" id="KW-1152">Outer capsid protein</keyword>